<dbReference type="Pfam" id="PF07394">
    <property type="entry name" value="DUF1501"/>
    <property type="match status" value="1"/>
</dbReference>
<dbReference type="InterPro" id="IPR017850">
    <property type="entry name" value="Alkaline_phosphatase_core_sf"/>
</dbReference>
<dbReference type="SUPFAM" id="SSF53649">
    <property type="entry name" value="Alkaline phosphatase-like"/>
    <property type="match status" value="1"/>
</dbReference>
<proteinExistence type="predicted"/>
<protein>
    <submittedName>
        <fullName evidence="1">Uncharacterized protein</fullName>
    </submittedName>
</protein>
<dbReference type="EMBL" id="UINC01011432">
    <property type="protein sequence ID" value="SVA50465.1"/>
    <property type="molecule type" value="Genomic_DNA"/>
</dbReference>
<dbReference type="InterPro" id="IPR010869">
    <property type="entry name" value="DUF1501"/>
</dbReference>
<accession>A0A381WD94</accession>
<organism evidence="1">
    <name type="scientific">marine metagenome</name>
    <dbReference type="NCBI Taxonomy" id="408172"/>
    <lineage>
        <taxon>unclassified sequences</taxon>
        <taxon>metagenomes</taxon>
        <taxon>ecological metagenomes</taxon>
    </lineage>
</organism>
<evidence type="ECO:0000313" key="1">
    <source>
        <dbReference type="EMBL" id="SVA50465.1"/>
    </source>
</evidence>
<sequence>MRFHNIKQNEYLSSMNRPYSRRTLLQQMCLGFGGVALQGLMPNYVHATRTGMASNSPLAPKQPHIHARAKRVIFLFMHGGPSHVDLFDYKPRLYKEHDKPLPFKEREVQFANRANIMKPPWDFRRVGASGQWMSELWEHLPGVSDELCVINSVCETNVAHGGACMKIHCGDEAFLRPSMGSWVSYGLGTESDNLPGFITICPTTLHGGVNNFGAAFLPSSHQGVPLGAPGYPNTLAKDAKFNYMTNDSLSPRQQKLQLELLRKLHERNQSNSTINEALEARIQSFELAFRMQTQAPEVTDLSGESEITRKLYGMDDSKTENFGQMCLLARRFAERGVRFIQVSHAHSLPFNNEQWDQHSHLEKGHSINVRQIDKPITGLIRDLKRLGMLEDTLVLWGGEFGRTPTAQAGDGERGRDHHPDGFTVWMAGGGVKGGFRYGATDEYGYHAVEDRMTIHDLHATLLHIMGLDHTQLTFEHAGRDYRLTDV</sequence>
<dbReference type="PANTHER" id="PTHR43737">
    <property type="entry name" value="BLL7424 PROTEIN"/>
    <property type="match status" value="1"/>
</dbReference>
<reference evidence="1" key="1">
    <citation type="submission" date="2018-05" db="EMBL/GenBank/DDBJ databases">
        <authorList>
            <person name="Lanie J.A."/>
            <person name="Ng W.-L."/>
            <person name="Kazmierczak K.M."/>
            <person name="Andrzejewski T.M."/>
            <person name="Davidsen T.M."/>
            <person name="Wayne K.J."/>
            <person name="Tettelin H."/>
            <person name="Glass J.I."/>
            <person name="Rusch D."/>
            <person name="Podicherti R."/>
            <person name="Tsui H.-C.T."/>
            <person name="Winkler M.E."/>
        </authorList>
    </citation>
    <scope>NUCLEOTIDE SEQUENCE</scope>
</reference>
<dbReference type="PANTHER" id="PTHR43737:SF1">
    <property type="entry name" value="DUF1501 DOMAIN-CONTAINING PROTEIN"/>
    <property type="match status" value="1"/>
</dbReference>
<dbReference type="AlphaFoldDB" id="A0A381WD94"/>
<gene>
    <name evidence="1" type="ORF">METZ01_LOCUS103319</name>
</gene>
<feature type="non-terminal residue" evidence="1">
    <location>
        <position position="486"/>
    </location>
</feature>
<name>A0A381WD94_9ZZZZ</name>